<organism evidence="5 6">
    <name type="scientific">Apiospora marii</name>
    <dbReference type="NCBI Taxonomy" id="335849"/>
    <lineage>
        <taxon>Eukaryota</taxon>
        <taxon>Fungi</taxon>
        <taxon>Dikarya</taxon>
        <taxon>Ascomycota</taxon>
        <taxon>Pezizomycotina</taxon>
        <taxon>Sordariomycetes</taxon>
        <taxon>Xylariomycetidae</taxon>
        <taxon>Amphisphaeriales</taxon>
        <taxon>Apiosporaceae</taxon>
        <taxon>Apiospora</taxon>
    </lineage>
</organism>
<evidence type="ECO:0000256" key="2">
    <source>
        <dbReference type="ARBA" id="ARBA00011814"/>
    </source>
</evidence>
<comment type="caution">
    <text evidence="5">The sequence shown here is derived from an EMBL/GenBank/DDBJ whole genome shotgun (WGS) entry which is preliminary data.</text>
</comment>
<dbReference type="InterPro" id="IPR005031">
    <property type="entry name" value="COQ10_START"/>
</dbReference>
<evidence type="ECO:0000313" key="5">
    <source>
        <dbReference type="EMBL" id="KAK8001801.1"/>
    </source>
</evidence>
<evidence type="ECO:0000259" key="4">
    <source>
        <dbReference type="Pfam" id="PF03364"/>
    </source>
</evidence>
<feature type="domain" description="Coenzyme Q-binding protein COQ10 START" evidence="4">
    <location>
        <begin position="62"/>
        <end position="140"/>
    </location>
</feature>
<dbReference type="Gene3D" id="3.30.530.20">
    <property type="match status" value="1"/>
</dbReference>
<dbReference type="PANTHER" id="PTHR12901:SF10">
    <property type="entry name" value="COENZYME Q-BINDING PROTEIN COQ10, MITOCHONDRIAL"/>
    <property type="match status" value="1"/>
</dbReference>
<comment type="subunit">
    <text evidence="2">Interacts with coenzyme Q.</text>
</comment>
<evidence type="ECO:0000256" key="3">
    <source>
        <dbReference type="ARBA" id="ARBA00024947"/>
    </source>
</evidence>
<dbReference type="PANTHER" id="PTHR12901">
    <property type="entry name" value="SPERM PROTEIN HOMOLOG"/>
    <property type="match status" value="1"/>
</dbReference>
<feature type="domain" description="Coenzyme Q-binding protein COQ10 START" evidence="4">
    <location>
        <begin position="179"/>
        <end position="253"/>
    </location>
</feature>
<proteinExistence type="inferred from homology"/>
<comment type="function">
    <text evidence="3">Required for the function of coenzyme Q in the respiratory chain. May serve as a chaperone or may be involved in the transport of Q6 from its site of synthesis to the catalytic sites of the respiratory complexes.</text>
</comment>
<dbReference type="EMBL" id="JAQQWI010000018">
    <property type="protein sequence ID" value="KAK8001801.1"/>
    <property type="molecule type" value="Genomic_DNA"/>
</dbReference>
<comment type="similarity">
    <text evidence="1">Belongs to the COQ10 family.</text>
</comment>
<dbReference type="InterPro" id="IPR044996">
    <property type="entry name" value="COQ10-like"/>
</dbReference>
<evidence type="ECO:0000313" key="6">
    <source>
        <dbReference type="Proteomes" id="UP001396898"/>
    </source>
</evidence>
<gene>
    <name evidence="5" type="ORF">PG991_014023</name>
</gene>
<dbReference type="SUPFAM" id="SSF55961">
    <property type="entry name" value="Bet v1-like"/>
    <property type="match status" value="1"/>
</dbReference>
<dbReference type="CDD" id="cd07813">
    <property type="entry name" value="COQ10p_like"/>
    <property type="match status" value="1"/>
</dbReference>
<evidence type="ECO:0000256" key="1">
    <source>
        <dbReference type="ARBA" id="ARBA00006885"/>
    </source>
</evidence>
<sequence length="266" mass="28480">MATTSLRPCAQRLARNAPRAIAKPWTPAASHQTRRTFLNIPGLSIPDANAPPQHLTARRTLPYASDRLYDIIADIDSYPRFLPYCASARVTHWTNPPPSSSSPAEETNPQAQRRWPAQADLTAGWGGLQETYTSRVFCVPGSIVEAISGEASPEIPAAELARLGLRDPGPGAAAGGGRGGVFKSLVTRWTVRPLPSNAADATSTTGAAAPPSSSKIEWSEVEISLRYRFSNPLYAAVSSAVADKLAPIMVDAFVKEAERVLGNPRR</sequence>
<accession>A0ABR1R8J7</accession>
<name>A0ABR1R8J7_9PEZI</name>
<dbReference type="InterPro" id="IPR023393">
    <property type="entry name" value="START-like_dom_sf"/>
</dbReference>
<reference evidence="5 6" key="1">
    <citation type="submission" date="2023-01" db="EMBL/GenBank/DDBJ databases">
        <title>Analysis of 21 Apiospora genomes using comparative genomics revels a genus with tremendous synthesis potential of carbohydrate active enzymes and secondary metabolites.</title>
        <authorList>
            <person name="Sorensen T."/>
        </authorList>
    </citation>
    <scope>NUCLEOTIDE SEQUENCE [LARGE SCALE GENOMIC DNA]</scope>
    <source>
        <strain evidence="5 6">CBS 20057</strain>
    </source>
</reference>
<dbReference type="Pfam" id="PF03364">
    <property type="entry name" value="Polyketide_cyc"/>
    <property type="match status" value="2"/>
</dbReference>
<keyword evidence="6" id="KW-1185">Reference proteome</keyword>
<dbReference type="Proteomes" id="UP001396898">
    <property type="component" value="Unassembled WGS sequence"/>
</dbReference>
<protein>
    <submittedName>
        <fullName evidence="5">Polyketide cyclase/dehydrase and lipid transporter</fullName>
    </submittedName>
</protein>